<dbReference type="InterPro" id="IPR036397">
    <property type="entry name" value="RNaseH_sf"/>
</dbReference>
<accession>A0A087UBJ6</accession>
<name>A0A087UBJ6_STEMI</name>
<dbReference type="Gene3D" id="3.30.420.10">
    <property type="entry name" value="Ribonuclease H-like superfamily/Ribonuclease H"/>
    <property type="match status" value="1"/>
</dbReference>
<gene>
    <name evidence="2" type="ORF">X975_21186</name>
</gene>
<proteinExistence type="predicted"/>
<evidence type="ECO:0000259" key="1">
    <source>
        <dbReference type="Pfam" id="PF13358"/>
    </source>
</evidence>
<organism evidence="2 3">
    <name type="scientific">Stegodyphus mimosarum</name>
    <name type="common">African social velvet spider</name>
    <dbReference type="NCBI Taxonomy" id="407821"/>
    <lineage>
        <taxon>Eukaryota</taxon>
        <taxon>Metazoa</taxon>
        <taxon>Ecdysozoa</taxon>
        <taxon>Arthropoda</taxon>
        <taxon>Chelicerata</taxon>
        <taxon>Arachnida</taxon>
        <taxon>Araneae</taxon>
        <taxon>Araneomorphae</taxon>
        <taxon>Entelegynae</taxon>
        <taxon>Eresoidea</taxon>
        <taxon>Eresidae</taxon>
        <taxon>Stegodyphus</taxon>
    </lineage>
</organism>
<dbReference type="InterPro" id="IPR038717">
    <property type="entry name" value="Tc1-like_DDE_dom"/>
</dbReference>
<dbReference type="Proteomes" id="UP000054359">
    <property type="component" value="Unassembled WGS sequence"/>
</dbReference>
<feature type="domain" description="Tc1-like transposase DDE" evidence="1">
    <location>
        <begin position="3"/>
        <end position="137"/>
    </location>
</feature>
<feature type="non-terminal residue" evidence="2">
    <location>
        <position position="205"/>
    </location>
</feature>
<protein>
    <submittedName>
        <fullName evidence="2">Transposable element Tc3 transposase</fullName>
    </submittedName>
</protein>
<reference evidence="2 3" key="1">
    <citation type="submission" date="2013-11" db="EMBL/GenBank/DDBJ databases">
        <title>Genome sequencing of Stegodyphus mimosarum.</title>
        <authorList>
            <person name="Bechsgaard J."/>
        </authorList>
    </citation>
    <scope>NUCLEOTIDE SEQUENCE [LARGE SCALE GENOMIC DNA]</scope>
</reference>
<evidence type="ECO:0000313" key="3">
    <source>
        <dbReference type="Proteomes" id="UP000054359"/>
    </source>
</evidence>
<dbReference type="GO" id="GO:0003676">
    <property type="term" value="F:nucleic acid binding"/>
    <property type="evidence" value="ECO:0007669"/>
    <property type="project" value="InterPro"/>
</dbReference>
<evidence type="ECO:0000313" key="2">
    <source>
        <dbReference type="EMBL" id="KFM74735.1"/>
    </source>
</evidence>
<dbReference type="STRING" id="407821.A0A087UBJ6"/>
<keyword evidence="3" id="KW-1185">Reference proteome</keyword>
<dbReference type="Pfam" id="PF13358">
    <property type="entry name" value="DDE_3"/>
    <property type="match status" value="1"/>
</dbReference>
<dbReference type="EMBL" id="KK119099">
    <property type="protein sequence ID" value="KFM74735.1"/>
    <property type="molecule type" value="Genomic_DNA"/>
</dbReference>
<dbReference type="AlphaFoldDB" id="A0A087UBJ6"/>
<sequence>MFSEESRFRLQSDSRRTFIWRAAGTRYHQENIIERHRYGGAGVLVWGGIILGSRTDLHVQIGTMTSQIYRDVRLFRGAMGAQFMFMDDNARPHCANIVSECLQSEDITRMDWPAFSPDLNPVEHVWDMLRRRVAARQPPPTCLPELRRALLFEWCNNPQDQIDNLMLSMSRRCTDCIASSERHTMDPEKKRLLVLDVPIIFPSLT</sequence>
<dbReference type="OrthoDB" id="6468736at2759"/>